<dbReference type="SMART" id="SM00315">
    <property type="entry name" value="RGS"/>
    <property type="match status" value="1"/>
</dbReference>
<dbReference type="InterPro" id="IPR036305">
    <property type="entry name" value="RGS_sf"/>
</dbReference>
<dbReference type="InterPro" id="IPR047017">
    <property type="entry name" value="RGS6/7/9/11_DHEX_sf"/>
</dbReference>
<dbReference type="FunFam" id="1.10.10.10:FF:000329">
    <property type="entry name" value="regulator of G-protein signaling 9 isoform X2"/>
    <property type="match status" value="1"/>
</dbReference>
<dbReference type="GO" id="GO:0035556">
    <property type="term" value="P:intracellular signal transduction"/>
    <property type="evidence" value="ECO:0007669"/>
    <property type="project" value="InterPro"/>
</dbReference>
<dbReference type="InterPro" id="IPR036390">
    <property type="entry name" value="WH_DNA-bd_sf"/>
</dbReference>
<evidence type="ECO:0000256" key="1">
    <source>
        <dbReference type="ARBA" id="ARBA00022700"/>
    </source>
</evidence>
<dbReference type="InterPro" id="IPR015898">
    <property type="entry name" value="G-protein_gamma-like_dom"/>
</dbReference>
<reference evidence="4 5" key="1">
    <citation type="submission" date="2020-05" db="EMBL/GenBank/DDBJ databases">
        <title>Electrophorus electricus (electric eel) genome, fEleEle1, primary haplotype.</title>
        <authorList>
            <person name="Myers G."/>
            <person name="Meyer A."/>
            <person name="Fedrigo O."/>
            <person name="Formenti G."/>
            <person name="Rhie A."/>
            <person name="Tracey A."/>
            <person name="Sims Y."/>
            <person name="Jarvis E.D."/>
        </authorList>
    </citation>
    <scope>NUCLEOTIDE SEQUENCE [LARGE SCALE GENOMIC DNA]</scope>
</reference>
<keyword evidence="1" id="KW-0734">Signal transduction inhibitor</keyword>
<dbReference type="SMART" id="SM01224">
    <property type="entry name" value="G_gamma"/>
    <property type="match status" value="1"/>
</dbReference>
<dbReference type="PANTHER" id="PTHR45746:SF1">
    <property type="entry name" value="REGULATOR OF G-PROTEIN SIGNALING 9"/>
    <property type="match status" value="1"/>
</dbReference>
<protein>
    <recommendedName>
        <fullName evidence="6">Regulator of G protein signaling 9b</fullName>
    </recommendedName>
</protein>
<feature type="domain" description="DEP" evidence="3">
    <location>
        <begin position="33"/>
        <end position="108"/>
    </location>
</feature>
<dbReference type="GO" id="GO:0005096">
    <property type="term" value="F:GTPase activator activity"/>
    <property type="evidence" value="ECO:0007669"/>
    <property type="project" value="TreeGrafter"/>
</dbReference>
<evidence type="ECO:0000259" key="2">
    <source>
        <dbReference type="PROSITE" id="PS50132"/>
    </source>
</evidence>
<dbReference type="SMART" id="SM00049">
    <property type="entry name" value="DEP"/>
    <property type="match status" value="1"/>
</dbReference>
<dbReference type="InterPro" id="IPR016137">
    <property type="entry name" value="RGS"/>
</dbReference>
<dbReference type="Pfam" id="PF00610">
    <property type="entry name" value="DEP"/>
    <property type="match status" value="1"/>
</dbReference>
<accession>A0AAY5EG58</accession>
<dbReference type="GO" id="GO:0007186">
    <property type="term" value="P:G protein-coupled receptor signaling pathway"/>
    <property type="evidence" value="ECO:0007669"/>
    <property type="project" value="InterPro"/>
</dbReference>
<dbReference type="PRINTS" id="PR01301">
    <property type="entry name" value="RGSPROTEIN"/>
</dbReference>
<dbReference type="SUPFAM" id="SSF48670">
    <property type="entry name" value="Transducin (heterotrimeric G protein), gamma chain"/>
    <property type="match status" value="1"/>
</dbReference>
<organism evidence="4 5">
    <name type="scientific">Electrophorus electricus</name>
    <name type="common">Electric eel</name>
    <name type="synonym">Gymnotus electricus</name>
    <dbReference type="NCBI Taxonomy" id="8005"/>
    <lineage>
        <taxon>Eukaryota</taxon>
        <taxon>Metazoa</taxon>
        <taxon>Chordata</taxon>
        <taxon>Craniata</taxon>
        <taxon>Vertebrata</taxon>
        <taxon>Euteleostomi</taxon>
        <taxon>Actinopterygii</taxon>
        <taxon>Neopterygii</taxon>
        <taxon>Teleostei</taxon>
        <taxon>Ostariophysi</taxon>
        <taxon>Gymnotiformes</taxon>
        <taxon>Gymnotoidei</taxon>
        <taxon>Gymnotidae</taxon>
        <taxon>Electrophorus</taxon>
    </lineage>
</organism>
<dbReference type="SUPFAM" id="SSF46785">
    <property type="entry name" value="Winged helix' DNA-binding domain"/>
    <property type="match status" value="1"/>
</dbReference>
<keyword evidence="5" id="KW-1185">Reference proteome</keyword>
<dbReference type="PROSITE" id="PS50132">
    <property type="entry name" value="RGS"/>
    <property type="match status" value="1"/>
</dbReference>
<dbReference type="Proteomes" id="UP000314983">
    <property type="component" value="Chromosome 14"/>
</dbReference>
<gene>
    <name evidence="4" type="primary">rgs9b</name>
</gene>
<sequence>MTIRNVLDHGQRYRPRMACLKKMEAVVLEMQEPKTGVKSQTQRLVITTIPHAITGEDIVEWISNRFKIDAAEAQLMGTLMVSYGYIYPLQDYKRLIMKADTSLYRFQTPYFWPAQQWLVEDTDYAIYLAKRNIRKKGMLELHEQEQYNHLHKWMNHKWDFIVMQAKEQYRAGKERKKPDRVVFDCQERAYWVVHRPPPGTTSGMDYGLERLVDPNQEEILFTQQSIMRPRVKSSVSIGALVKYTTTYKQHDPILYPCLPSNPWLTDDVTYWDLNKPNVENPTRMRVERWTFSFGELLSDPRGRADFRLFLKKEFSGENLAFWEACEDLKWGAAATMQEKAQQIYKTFLARGAPRWINIDGKTMEITTHIYMLMKKDSYGRYLKSPVFKDTQIKAVSPEPHRFRLAIKHTSSGITTLFLALRWCL</sequence>
<dbReference type="Gene3D" id="1.10.167.10">
    <property type="entry name" value="Regulator of G-protein Signalling 4, domain 2"/>
    <property type="match status" value="1"/>
</dbReference>
<evidence type="ECO:0000313" key="4">
    <source>
        <dbReference type="Ensembl" id="ENSEEEP00000055529.1"/>
    </source>
</evidence>
<dbReference type="InterPro" id="IPR047016">
    <property type="entry name" value="RGS6/7/9/11"/>
</dbReference>
<dbReference type="InterPro" id="IPR044926">
    <property type="entry name" value="RGS_subdomain_2"/>
</dbReference>
<dbReference type="InterPro" id="IPR040759">
    <property type="entry name" value="RGS_DHEX"/>
</dbReference>
<dbReference type="InterPro" id="IPR036388">
    <property type="entry name" value="WH-like_DNA-bd_sf"/>
</dbReference>
<dbReference type="Pfam" id="PF00631">
    <property type="entry name" value="G-gamma"/>
    <property type="match status" value="1"/>
</dbReference>
<dbReference type="GO" id="GO:0009968">
    <property type="term" value="P:negative regulation of signal transduction"/>
    <property type="evidence" value="ECO:0007669"/>
    <property type="project" value="UniProtKB-KW"/>
</dbReference>
<dbReference type="PROSITE" id="PS50186">
    <property type="entry name" value="DEP"/>
    <property type="match status" value="1"/>
</dbReference>
<dbReference type="CDD" id="cd04450">
    <property type="entry name" value="DEP_RGS7-like"/>
    <property type="match status" value="1"/>
</dbReference>
<dbReference type="GO" id="GO:0008277">
    <property type="term" value="P:regulation of G protein-coupled receptor signaling pathway"/>
    <property type="evidence" value="ECO:0007669"/>
    <property type="project" value="InterPro"/>
</dbReference>
<evidence type="ECO:0000313" key="5">
    <source>
        <dbReference type="Proteomes" id="UP000314983"/>
    </source>
</evidence>
<dbReference type="SMART" id="SM00224">
    <property type="entry name" value="GGL"/>
    <property type="match status" value="1"/>
</dbReference>
<reference evidence="4" key="2">
    <citation type="submission" date="2025-08" db="UniProtKB">
        <authorList>
            <consortium name="Ensembl"/>
        </authorList>
    </citation>
    <scope>IDENTIFICATION</scope>
</reference>
<dbReference type="AlphaFoldDB" id="A0AAY5EG58"/>
<dbReference type="GO" id="GO:0005886">
    <property type="term" value="C:plasma membrane"/>
    <property type="evidence" value="ECO:0007669"/>
    <property type="project" value="TreeGrafter"/>
</dbReference>
<dbReference type="CDD" id="cd00068">
    <property type="entry name" value="GGL"/>
    <property type="match status" value="1"/>
</dbReference>
<evidence type="ECO:0008006" key="6">
    <source>
        <dbReference type="Google" id="ProtNLM"/>
    </source>
</evidence>
<dbReference type="Pfam" id="PF18148">
    <property type="entry name" value="RGS_DHEX"/>
    <property type="match status" value="1"/>
</dbReference>
<dbReference type="Pfam" id="PF00615">
    <property type="entry name" value="RGS"/>
    <property type="match status" value="1"/>
</dbReference>
<dbReference type="Gene3D" id="1.10.1240.60">
    <property type="match status" value="1"/>
</dbReference>
<dbReference type="GeneTree" id="ENSGT00940000156505"/>
<name>A0AAY5EG58_ELEEL</name>
<feature type="domain" description="RGS" evidence="2">
    <location>
        <begin position="292"/>
        <end position="353"/>
    </location>
</feature>
<proteinExistence type="predicted"/>
<dbReference type="InterPro" id="IPR000591">
    <property type="entry name" value="DEP_dom"/>
</dbReference>
<dbReference type="Ensembl" id="ENSEEET00000053393.1">
    <property type="protein sequence ID" value="ENSEEEP00000055529.1"/>
    <property type="gene ID" value="ENSEEEG00000011513.2"/>
</dbReference>
<dbReference type="GO" id="GO:0043005">
    <property type="term" value="C:neuron projection"/>
    <property type="evidence" value="ECO:0007669"/>
    <property type="project" value="TreeGrafter"/>
</dbReference>
<dbReference type="PANTHER" id="PTHR45746">
    <property type="entry name" value="LP21163P"/>
    <property type="match status" value="1"/>
</dbReference>
<dbReference type="Gene3D" id="1.10.10.10">
    <property type="entry name" value="Winged helix-like DNA-binding domain superfamily/Winged helix DNA-binding domain"/>
    <property type="match status" value="1"/>
</dbReference>
<dbReference type="SUPFAM" id="SSF48097">
    <property type="entry name" value="Regulator of G-protein signaling, RGS"/>
    <property type="match status" value="1"/>
</dbReference>
<reference evidence="4" key="3">
    <citation type="submission" date="2025-09" db="UniProtKB">
        <authorList>
            <consortium name="Ensembl"/>
        </authorList>
    </citation>
    <scope>IDENTIFICATION</scope>
</reference>
<dbReference type="Gene3D" id="4.10.260.10">
    <property type="entry name" value="Transducin (heterotrimeric G protein), gamma chain"/>
    <property type="match status" value="1"/>
</dbReference>
<dbReference type="InterPro" id="IPR036284">
    <property type="entry name" value="GGL_sf"/>
</dbReference>
<evidence type="ECO:0000259" key="3">
    <source>
        <dbReference type="PROSITE" id="PS50186"/>
    </source>
</evidence>
<dbReference type="GO" id="GO:0005737">
    <property type="term" value="C:cytoplasm"/>
    <property type="evidence" value="ECO:0007669"/>
    <property type="project" value="TreeGrafter"/>
</dbReference>